<dbReference type="PANTHER" id="PTHR21180:SF32">
    <property type="entry name" value="ENDONUCLEASE_EXONUCLEASE_PHOSPHATASE FAMILY DOMAIN-CONTAINING PROTEIN 1"/>
    <property type="match status" value="1"/>
</dbReference>
<evidence type="ECO:0000259" key="1">
    <source>
        <dbReference type="SMART" id="SM00278"/>
    </source>
</evidence>
<dbReference type="OrthoDB" id="9790239at2"/>
<dbReference type="GO" id="GO:0006281">
    <property type="term" value="P:DNA repair"/>
    <property type="evidence" value="ECO:0007669"/>
    <property type="project" value="InterPro"/>
</dbReference>
<dbReference type="InterPro" id="IPR051675">
    <property type="entry name" value="Endo/Exo/Phosphatase_dom_1"/>
</dbReference>
<comment type="caution">
    <text evidence="2">The sequence shown here is derived from an EMBL/GenBank/DDBJ whole genome shotgun (WGS) entry which is preliminary data.</text>
</comment>
<dbReference type="Proteomes" id="UP000238322">
    <property type="component" value="Unassembled WGS sequence"/>
</dbReference>
<evidence type="ECO:0000313" key="3">
    <source>
        <dbReference type="Proteomes" id="UP000238322"/>
    </source>
</evidence>
<dbReference type="InterPro" id="IPR003583">
    <property type="entry name" value="Hlx-hairpin-Hlx_DNA-bd_motif"/>
</dbReference>
<gene>
    <name evidence="2" type="ORF">C5Y83_11850</name>
</gene>
<dbReference type="SMART" id="SM00278">
    <property type="entry name" value="HhH1"/>
    <property type="match status" value="2"/>
</dbReference>
<proteinExistence type="predicted"/>
<accession>A0A2S8FT74</accession>
<organism evidence="2 3">
    <name type="scientific">Blastopirellula marina</name>
    <dbReference type="NCBI Taxonomy" id="124"/>
    <lineage>
        <taxon>Bacteria</taxon>
        <taxon>Pseudomonadati</taxon>
        <taxon>Planctomycetota</taxon>
        <taxon>Planctomycetia</taxon>
        <taxon>Pirellulales</taxon>
        <taxon>Pirellulaceae</taxon>
        <taxon>Blastopirellula</taxon>
    </lineage>
</organism>
<dbReference type="Pfam" id="PF12836">
    <property type="entry name" value="HHH_3"/>
    <property type="match status" value="1"/>
</dbReference>
<sequence>MRKVELIDIDEVPLIERPFLVDVNEADWAELAQLPGVGETIAKRIVESRQAQGPFIDHSDLQRVPGIGPRTVETLRGYLVPMPQASSIAVDAQTTPAS</sequence>
<dbReference type="Gene3D" id="1.10.150.320">
    <property type="entry name" value="Photosystem II 12 kDa extrinsic protein"/>
    <property type="match status" value="1"/>
</dbReference>
<reference evidence="2 3" key="1">
    <citation type="submission" date="2018-02" db="EMBL/GenBank/DDBJ databases">
        <title>Comparative genomes isolates from brazilian mangrove.</title>
        <authorList>
            <person name="Araujo J.E."/>
            <person name="Taketani R.G."/>
            <person name="Silva M.C.P."/>
            <person name="Loureco M.V."/>
            <person name="Andreote F.D."/>
        </authorList>
    </citation>
    <scope>NUCLEOTIDE SEQUENCE [LARGE SCALE GENOMIC DNA]</scope>
    <source>
        <strain evidence="2 3">Hex-1 MGV</strain>
    </source>
</reference>
<name>A0A2S8FT74_9BACT</name>
<dbReference type="AlphaFoldDB" id="A0A2S8FT74"/>
<dbReference type="InterPro" id="IPR010994">
    <property type="entry name" value="RuvA_2-like"/>
</dbReference>
<protein>
    <recommendedName>
        <fullName evidence="1">Helix-hairpin-helix DNA-binding motif class 1 domain-containing protein</fullName>
    </recommendedName>
</protein>
<evidence type="ECO:0000313" key="2">
    <source>
        <dbReference type="EMBL" id="PQO35034.1"/>
    </source>
</evidence>
<feature type="domain" description="Helix-hairpin-helix DNA-binding motif class 1" evidence="1">
    <location>
        <begin position="29"/>
        <end position="48"/>
    </location>
</feature>
<dbReference type="PANTHER" id="PTHR21180">
    <property type="entry name" value="ENDONUCLEASE/EXONUCLEASE/PHOSPHATASE FAMILY DOMAIN-CONTAINING PROTEIN 1"/>
    <property type="match status" value="1"/>
</dbReference>
<dbReference type="GO" id="GO:0003677">
    <property type="term" value="F:DNA binding"/>
    <property type="evidence" value="ECO:0007669"/>
    <property type="project" value="InterPro"/>
</dbReference>
<dbReference type="SUPFAM" id="SSF47781">
    <property type="entry name" value="RuvA domain 2-like"/>
    <property type="match status" value="1"/>
</dbReference>
<dbReference type="EMBL" id="PUHY01000010">
    <property type="protein sequence ID" value="PQO35034.1"/>
    <property type="molecule type" value="Genomic_DNA"/>
</dbReference>
<feature type="domain" description="Helix-hairpin-helix DNA-binding motif class 1" evidence="1">
    <location>
        <begin position="59"/>
        <end position="78"/>
    </location>
</feature>